<sequence length="258" mass="28813">MDEGKGLDPIVDSDSKGNVPVVDEQRQAQTQKIRTENRERKKRWREANEDRNKDNDLRCRVNKRASKLFGKAESDHKTRWIEEEFKKRQTKRREKELKKNPNATFKDPQPAIVSKPSVALGDQQSSHIASVKPIEAHFQLLQATASALNPNMAQFDATTVKTALALNDLVKKNGNHLDLAQLTGVLTDPNLARQLMELEASSTATAAQTAASMMVLDTPPQLAPEPQQETNNGNHSLDPDYPMDAVLTLMQLNGSWKA</sequence>
<feature type="region of interest" description="Disordered" evidence="1">
    <location>
        <begin position="1"/>
        <end position="57"/>
    </location>
</feature>
<feature type="region of interest" description="Disordered" evidence="1">
    <location>
        <begin position="219"/>
        <end position="239"/>
    </location>
</feature>
<evidence type="ECO:0000256" key="1">
    <source>
        <dbReference type="SAM" id="MobiDB-lite"/>
    </source>
</evidence>
<evidence type="ECO:0000259" key="2">
    <source>
        <dbReference type="Pfam" id="PF11223"/>
    </source>
</evidence>
<name>A0A9P6LWQ3_MORAP</name>
<feature type="domain" description="DUF3020" evidence="2">
    <location>
        <begin position="37"/>
        <end position="85"/>
    </location>
</feature>
<feature type="region of interest" description="Disordered" evidence="1">
    <location>
        <begin position="90"/>
        <end position="110"/>
    </location>
</feature>
<dbReference type="Proteomes" id="UP000738359">
    <property type="component" value="Unassembled WGS sequence"/>
</dbReference>
<keyword evidence="4" id="KW-1185">Reference proteome</keyword>
<organism evidence="3 4">
    <name type="scientific">Mortierella alpina</name>
    <name type="common">Oleaginous fungus</name>
    <name type="synonym">Mortierella renispora</name>
    <dbReference type="NCBI Taxonomy" id="64518"/>
    <lineage>
        <taxon>Eukaryota</taxon>
        <taxon>Fungi</taxon>
        <taxon>Fungi incertae sedis</taxon>
        <taxon>Mucoromycota</taxon>
        <taxon>Mortierellomycotina</taxon>
        <taxon>Mortierellomycetes</taxon>
        <taxon>Mortierellales</taxon>
        <taxon>Mortierellaceae</taxon>
        <taxon>Mortierella</taxon>
    </lineage>
</organism>
<dbReference type="InterPro" id="IPR021386">
    <property type="entry name" value="SPP41_DUF3020"/>
</dbReference>
<dbReference type="Pfam" id="PF11223">
    <property type="entry name" value="DUF3020"/>
    <property type="match status" value="1"/>
</dbReference>
<gene>
    <name evidence="3" type="ORF">BGZ70_002838</name>
</gene>
<feature type="compositionally biased region" description="Basic and acidic residues" evidence="1">
    <location>
        <begin position="33"/>
        <end position="57"/>
    </location>
</feature>
<dbReference type="AlphaFoldDB" id="A0A9P6LWQ3"/>
<dbReference type="EMBL" id="JAAAHY010001715">
    <property type="protein sequence ID" value="KAF9947176.1"/>
    <property type="molecule type" value="Genomic_DNA"/>
</dbReference>
<feature type="compositionally biased region" description="Basic and acidic residues" evidence="1">
    <location>
        <begin position="90"/>
        <end position="99"/>
    </location>
</feature>
<protein>
    <recommendedName>
        <fullName evidence="2">DUF3020 domain-containing protein</fullName>
    </recommendedName>
</protein>
<proteinExistence type="predicted"/>
<evidence type="ECO:0000313" key="4">
    <source>
        <dbReference type="Proteomes" id="UP000738359"/>
    </source>
</evidence>
<reference evidence="3" key="1">
    <citation type="journal article" date="2020" name="Fungal Divers.">
        <title>Resolving the Mortierellaceae phylogeny through synthesis of multi-gene phylogenetics and phylogenomics.</title>
        <authorList>
            <person name="Vandepol N."/>
            <person name="Liber J."/>
            <person name="Desiro A."/>
            <person name="Na H."/>
            <person name="Kennedy M."/>
            <person name="Barry K."/>
            <person name="Grigoriev I.V."/>
            <person name="Miller A.N."/>
            <person name="O'Donnell K."/>
            <person name="Stajich J.E."/>
            <person name="Bonito G."/>
        </authorList>
    </citation>
    <scope>NUCLEOTIDE SEQUENCE</scope>
    <source>
        <strain evidence="3">CK1249</strain>
    </source>
</reference>
<accession>A0A9P6LWQ3</accession>
<evidence type="ECO:0000313" key="3">
    <source>
        <dbReference type="EMBL" id="KAF9947176.1"/>
    </source>
</evidence>
<comment type="caution">
    <text evidence="3">The sequence shown here is derived from an EMBL/GenBank/DDBJ whole genome shotgun (WGS) entry which is preliminary data.</text>
</comment>
<dbReference type="OrthoDB" id="5595797at2759"/>